<proteinExistence type="predicted"/>
<dbReference type="RefSeq" id="WP_171589299.1">
    <property type="nucleotide sequence ID" value="NZ_JABGBO010000010.1"/>
</dbReference>
<gene>
    <name evidence="1" type="ORF">HKX40_09280</name>
</gene>
<dbReference type="EMBL" id="JABGBO010000010">
    <property type="protein sequence ID" value="NOL50320.1"/>
    <property type="molecule type" value="Genomic_DNA"/>
</dbReference>
<sequence length="49" mass="5413">MPVSTLQLVRTANYFAARFSLQAPQTIPTMKFDLSLTSPTLKLGFPLVT</sequence>
<protein>
    <submittedName>
        <fullName evidence="1">Uncharacterized protein</fullName>
    </submittedName>
</protein>
<name>A0A7Y4LB43_9BURK</name>
<evidence type="ECO:0000313" key="1">
    <source>
        <dbReference type="EMBL" id="NOL50320.1"/>
    </source>
</evidence>
<accession>A0A7Y4LB43</accession>
<keyword evidence="2" id="KW-1185">Reference proteome</keyword>
<reference evidence="1 2" key="1">
    <citation type="submission" date="2020-05" db="EMBL/GenBank/DDBJ databases">
        <authorList>
            <person name="Niu N."/>
        </authorList>
    </citation>
    <scope>NUCLEOTIDE SEQUENCE [LARGE SCALE GENOMIC DNA]</scope>
    <source>
        <strain evidence="1 2">LMG10982</strain>
    </source>
</reference>
<evidence type="ECO:0000313" key="2">
    <source>
        <dbReference type="Proteomes" id="UP000541421"/>
    </source>
</evidence>
<comment type="caution">
    <text evidence="1">The sequence shown here is derived from an EMBL/GenBank/DDBJ whole genome shotgun (WGS) entry which is preliminary data.</text>
</comment>
<organism evidence="1 2">
    <name type="scientific">Pelistega europaea</name>
    <dbReference type="NCBI Taxonomy" id="106147"/>
    <lineage>
        <taxon>Bacteria</taxon>
        <taxon>Pseudomonadati</taxon>
        <taxon>Pseudomonadota</taxon>
        <taxon>Betaproteobacteria</taxon>
        <taxon>Burkholderiales</taxon>
        <taxon>Alcaligenaceae</taxon>
        <taxon>Pelistega</taxon>
    </lineage>
</organism>
<dbReference type="AlphaFoldDB" id="A0A7Y4LB43"/>
<dbReference type="Proteomes" id="UP000541421">
    <property type="component" value="Unassembled WGS sequence"/>
</dbReference>